<dbReference type="PANTHER" id="PTHR31973:SF197">
    <property type="entry name" value="SWIM-TYPE DOMAIN-CONTAINING PROTEIN"/>
    <property type="match status" value="1"/>
</dbReference>
<feature type="region of interest" description="Disordered" evidence="4">
    <location>
        <begin position="151"/>
        <end position="250"/>
    </location>
</feature>
<keyword evidence="7" id="KW-1185">Reference proteome</keyword>
<feature type="compositionally biased region" description="Polar residues" evidence="4">
    <location>
        <begin position="220"/>
        <end position="229"/>
    </location>
</feature>
<feature type="region of interest" description="Disordered" evidence="4">
    <location>
        <begin position="90"/>
        <end position="125"/>
    </location>
</feature>
<feature type="domain" description="Zinc finger PMZ-type" evidence="5">
    <location>
        <begin position="29"/>
        <end position="56"/>
    </location>
</feature>
<evidence type="ECO:0000256" key="4">
    <source>
        <dbReference type="SAM" id="MobiDB-lite"/>
    </source>
</evidence>
<evidence type="ECO:0000256" key="1">
    <source>
        <dbReference type="ARBA" id="ARBA00022723"/>
    </source>
</evidence>
<dbReference type="InterPro" id="IPR006564">
    <property type="entry name" value="Znf_PMZ"/>
</dbReference>
<dbReference type="PANTHER" id="PTHR31973">
    <property type="entry name" value="POLYPROTEIN, PUTATIVE-RELATED"/>
    <property type="match status" value="1"/>
</dbReference>
<organism evidence="6 7">
    <name type="scientific">Solanum verrucosum</name>
    <dbReference type="NCBI Taxonomy" id="315347"/>
    <lineage>
        <taxon>Eukaryota</taxon>
        <taxon>Viridiplantae</taxon>
        <taxon>Streptophyta</taxon>
        <taxon>Embryophyta</taxon>
        <taxon>Tracheophyta</taxon>
        <taxon>Spermatophyta</taxon>
        <taxon>Magnoliopsida</taxon>
        <taxon>eudicotyledons</taxon>
        <taxon>Gunneridae</taxon>
        <taxon>Pentapetalae</taxon>
        <taxon>asterids</taxon>
        <taxon>lamiids</taxon>
        <taxon>Solanales</taxon>
        <taxon>Solanaceae</taxon>
        <taxon>Solanoideae</taxon>
        <taxon>Solaneae</taxon>
        <taxon>Solanum</taxon>
    </lineage>
</organism>
<evidence type="ECO:0000313" key="6">
    <source>
        <dbReference type="EMBL" id="WMV09816.1"/>
    </source>
</evidence>
<dbReference type="EMBL" id="CP133612">
    <property type="protein sequence ID" value="WMV09816.1"/>
    <property type="molecule type" value="Genomic_DNA"/>
</dbReference>
<proteinExistence type="predicted"/>
<evidence type="ECO:0000313" key="7">
    <source>
        <dbReference type="Proteomes" id="UP001234989"/>
    </source>
</evidence>
<keyword evidence="3" id="KW-0862">Zinc</keyword>
<feature type="compositionally biased region" description="Polar residues" evidence="4">
    <location>
        <begin position="328"/>
        <end position="347"/>
    </location>
</feature>
<protein>
    <recommendedName>
        <fullName evidence="5">Zinc finger PMZ-type domain-containing protein</fullName>
    </recommendedName>
</protein>
<gene>
    <name evidence="6" type="ORF">MTR67_003201</name>
</gene>
<feature type="compositionally biased region" description="Basic residues" evidence="4">
    <location>
        <begin position="315"/>
        <end position="327"/>
    </location>
</feature>
<dbReference type="GO" id="GO:0008270">
    <property type="term" value="F:zinc ion binding"/>
    <property type="evidence" value="ECO:0007669"/>
    <property type="project" value="UniProtKB-KW"/>
</dbReference>
<evidence type="ECO:0000256" key="2">
    <source>
        <dbReference type="ARBA" id="ARBA00022771"/>
    </source>
</evidence>
<name>A0AAF0T950_SOLVR</name>
<dbReference type="Proteomes" id="UP001234989">
    <property type="component" value="Chromosome 1"/>
</dbReference>
<dbReference type="Pfam" id="PF04434">
    <property type="entry name" value="SWIM"/>
    <property type="match status" value="1"/>
</dbReference>
<reference evidence="6" key="1">
    <citation type="submission" date="2023-08" db="EMBL/GenBank/DDBJ databases">
        <title>A de novo genome assembly of Solanum verrucosum Schlechtendal, a Mexican diploid species geographically isolated from the other diploid A-genome species in potato relatives.</title>
        <authorList>
            <person name="Hosaka K."/>
        </authorList>
    </citation>
    <scope>NUCLEOTIDE SEQUENCE</scope>
    <source>
        <tissue evidence="6">Young leaves</tissue>
    </source>
</reference>
<accession>A0AAF0T950</accession>
<dbReference type="InterPro" id="IPR007527">
    <property type="entry name" value="Znf_SWIM"/>
</dbReference>
<sequence>MDCTIGFNGVAGFEVKEGLRQHTMDIARRNCSCRVWQLKGIPCPYTVDALYFKKFSLYDYIDNCYSKETYLRTYANDIEPLTNMKMLPVSTNPTIEPPEITNMPGRPPKSRRKEAEETKKSGKLPKTGLAMTCSICHVRGHNKRGCFQREGVESPTRHSAPSPTASVRAEPTGSSRERGKPKKTPLAPSEGEPPLKRGRRRQRKTSSVAASASLIPTAPTDFSASSSVAGTTKRERGRGRRNTSPEKRLRVMGMSVFQAANGFKVMNPGMQSSKIYSTGQAEVTRSSDVTGDIGYTPSNTSKLKWNGKAAISTSKLHKLREKQKKKTMGSSSNNPSQNDISSQSKMP</sequence>
<keyword evidence="2" id="KW-0863">Zinc-finger</keyword>
<dbReference type="SMART" id="SM00575">
    <property type="entry name" value="ZnF_PMZ"/>
    <property type="match status" value="1"/>
</dbReference>
<keyword evidence="1" id="KW-0479">Metal-binding</keyword>
<evidence type="ECO:0000256" key="3">
    <source>
        <dbReference type="ARBA" id="ARBA00022833"/>
    </source>
</evidence>
<dbReference type="AlphaFoldDB" id="A0AAF0T950"/>
<feature type="region of interest" description="Disordered" evidence="4">
    <location>
        <begin position="313"/>
        <end position="347"/>
    </location>
</feature>
<evidence type="ECO:0000259" key="5">
    <source>
        <dbReference type="SMART" id="SM00575"/>
    </source>
</evidence>